<comment type="subcellular location">
    <subcellularLocation>
        <location evidence="1">Nucleus</location>
        <location evidence="1">Nuclear pore complex</location>
    </subcellularLocation>
</comment>
<sequence length="919" mass="100550">MDSSDPLQQQPADELYEAVVSLLDGGDANHRRRGSDRRRQGIRSGRSILRRRLHRRFPSPTGRQHSVAVSVCPPGRAAPGDPGWSIRLPSNPSASSPIPARRLLALGRFVVAESERYASQMSARMRDCPPCLALHSFQSQTDPDRLPKTQSVEFRSISQIATFSEHRLSTSACRHSMHAEHVQYFYKAGLVACFEYTPIDCDAYYCYCCVPLDITKAIVGVSGEPPHHKRLPLLADIQSIYVKHAYAQKDTVSRLNSIHSGCNAELRAFFDVDRLTADQKLLRWPFLAKAVLSNQWLTALIDRGKACCRRLSWLSPATVACSASCSGSGCCTFCTCWDMHQQPLRGLRRQFLLLHPSLACLLLLLVRRRPVNSGTGSAPDVPTDALKYNPAQRAIKIGNPTASVLDGNSIEQVADLAQFRQLKAGACKFHALRRDILPQGRGGVSSTPSAVRSPGHHWRQVSGPVSIKLPDDRFVLKRVSEFESDSLDVMAPHLLSVRTSPDDGQTVLLTKTLPTCPWRSRCLSGVPNGWCCSGPAVATATFCDSNNIMDYRLILGLADDQEPMLISLFKAQQQQPRRWPPPQVTSAPPRRQPAMAAAGYMPGYLLDEAWNFASWSPSRRSYYSAAAVPRVRILASCTVISSKQQQAPLDAVWRSWVRFADVPAAAAGIVNRSLWQPAVIVPGFPPIRTSPPSPRQSLVAIDFGVGCCCCSNSRQQQQQPPPPPPPPPPSQTSTRFVLGFRNHPQQHQQQQYFSPAASLNNPLDTSAAAGAAGANADDGTWVTVFGFPSGSQLAQCGRIERHTAPAAGANWVHVEVPERVQARRALCRNGRVLSANCMIGVQPCRTRAAAADTSVPAAVSGTRPLAEQKPAASVEFERHGSQSERQLLIHALIGCEPAGHSGCLRCRSRGPRWNSEQVN</sequence>
<keyword evidence="5 12" id="KW-0509">mRNA transport</keyword>
<dbReference type="Pfam" id="PF05172">
    <property type="entry name" value="RRM_Nup35"/>
    <property type="match status" value="1"/>
</dbReference>
<comment type="similarity">
    <text evidence="2">Belongs to the Nup35 family.</text>
</comment>
<dbReference type="GO" id="GO:0006999">
    <property type="term" value="P:nuclear pore organization"/>
    <property type="evidence" value="ECO:0007669"/>
    <property type="project" value="TreeGrafter"/>
</dbReference>
<dbReference type="PANTHER" id="PTHR21527">
    <property type="entry name" value="NUCLEOPORIN NUP35"/>
    <property type="match status" value="1"/>
</dbReference>
<evidence type="ECO:0000256" key="4">
    <source>
        <dbReference type="ARBA" id="ARBA00022448"/>
    </source>
</evidence>
<keyword evidence="4 12" id="KW-0813">Transport</keyword>
<evidence type="ECO:0000259" key="14">
    <source>
        <dbReference type="PROSITE" id="PS51472"/>
    </source>
</evidence>
<evidence type="ECO:0000256" key="12">
    <source>
        <dbReference type="PROSITE-ProRule" id="PRU00804"/>
    </source>
</evidence>
<protein>
    <recommendedName>
        <fullName evidence="3">Nucleoporin NUP35</fullName>
    </recommendedName>
    <alternativeName>
        <fullName evidence="11">35 kDa nucleoporin</fullName>
    </alternativeName>
    <alternativeName>
        <fullName evidence="10">Nucleoporin NUP53</fullName>
    </alternativeName>
</protein>
<keyword evidence="6" id="KW-0653">Protein transport</keyword>
<reference evidence="16" key="1">
    <citation type="submission" date="2016-11" db="UniProtKB">
        <authorList>
            <consortium name="WormBaseParasite"/>
        </authorList>
    </citation>
    <scope>IDENTIFICATION</scope>
</reference>
<evidence type="ECO:0000313" key="15">
    <source>
        <dbReference type="Proteomes" id="UP000095280"/>
    </source>
</evidence>
<keyword evidence="9 12" id="KW-0539">Nucleus</keyword>
<dbReference type="AlphaFoldDB" id="A0A1I8FMS1"/>
<dbReference type="GO" id="GO:0017056">
    <property type="term" value="F:structural constituent of nuclear pore"/>
    <property type="evidence" value="ECO:0007669"/>
    <property type="project" value="TreeGrafter"/>
</dbReference>
<dbReference type="Gene3D" id="3.30.70.330">
    <property type="match status" value="1"/>
</dbReference>
<evidence type="ECO:0000313" key="16">
    <source>
        <dbReference type="WBParaSite" id="maker-unitig_40210-snap-gene-0.2-mRNA-1"/>
    </source>
</evidence>
<dbReference type="GO" id="GO:0044613">
    <property type="term" value="C:nuclear pore central transport channel"/>
    <property type="evidence" value="ECO:0007669"/>
    <property type="project" value="TreeGrafter"/>
</dbReference>
<evidence type="ECO:0000256" key="13">
    <source>
        <dbReference type="SAM" id="MobiDB-lite"/>
    </source>
</evidence>
<organism evidence="15 16">
    <name type="scientific">Macrostomum lignano</name>
    <dbReference type="NCBI Taxonomy" id="282301"/>
    <lineage>
        <taxon>Eukaryota</taxon>
        <taxon>Metazoa</taxon>
        <taxon>Spiralia</taxon>
        <taxon>Lophotrochozoa</taxon>
        <taxon>Platyhelminthes</taxon>
        <taxon>Rhabditophora</taxon>
        <taxon>Macrostomorpha</taxon>
        <taxon>Macrostomida</taxon>
        <taxon>Macrostomidae</taxon>
        <taxon>Macrostomum</taxon>
    </lineage>
</organism>
<evidence type="ECO:0000256" key="11">
    <source>
        <dbReference type="ARBA" id="ARBA00030250"/>
    </source>
</evidence>
<dbReference type="InterPro" id="IPR012677">
    <property type="entry name" value="Nucleotide-bd_a/b_plait_sf"/>
</dbReference>
<dbReference type="SUPFAM" id="SSF54928">
    <property type="entry name" value="RNA-binding domain, RBD"/>
    <property type="match status" value="1"/>
</dbReference>
<keyword evidence="8 12" id="KW-0906">Nuclear pore complex</keyword>
<feature type="compositionally biased region" description="Pro residues" evidence="13">
    <location>
        <begin position="719"/>
        <end position="730"/>
    </location>
</feature>
<name>A0A1I8FMS1_9PLAT</name>
<dbReference type="Proteomes" id="UP000095280">
    <property type="component" value="Unplaced"/>
</dbReference>
<feature type="region of interest" description="Disordered" evidence="13">
    <location>
        <begin position="714"/>
        <end position="735"/>
    </location>
</feature>
<dbReference type="PROSITE" id="PS51472">
    <property type="entry name" value="RRM_NUP35"/>
    <property type="match status" value="1"/>
</dbReference>
<proteinExistence type="inferred from homology"/>
<evidence type="ECO:0000256" key="5">
    <source>
        <dbReference type="ARBA" id="ARBA00022816"/>
    </source>
</evidence>
<evidence type="ECO:0000256" key="10">
    <source>
        <dbReference type="ARBA" id="ARBA00029997"/>
    </source>
</evidence>
<feature type="domain" description="RRM Nup35-type" evidence="14">
    <location>
        <begin position="776"/>
        <end position="851"/>
    </location>
</feature>
<evidence type="ECO:0000256" key="1">
    <source>
        <dbReference type="ARBA" id="ARBA00004567"/>
    </source>
</evidence>
<evidence type="ECO:0000256" key="3">
    <source>
        <dbReference type="ARBA" id="ARBA00016439"/>
    </source>
</evidence>
<evidence type="ECO:0000256" key="7">
    <source>
        <dbReference type="ARBA" id="ARBA00023010"/>
    </source>
</evidence>
<dbReference type="CDD" id="cd12441">
    <property type="entry name" value="RRM_Nup53_like"/>
    <property type="match status" value="1"/>
</dbReference>
<dbReference type="InterPro" id="IPR007846">
    <property type="entry name" value="RRM_NUP35_dom"/>
</dbReference>
<dbReference type="GO" id="GO:0003676">
    <property type="term" value="F:nucleic acid binding"/>
    <property type="evidence" value="ECO:0007669"/>
    <property type="project" value="InterPro"/>
</dbReference>
<evidence type="ECO:0000256" key="8">
    <source>
        <dbReference type="ARBA" id="ARBA00023132"/>
    </source>
</evidence>
<dbReference type="GO" id="GO:0051028">
    <property type="term" value="P:mRNA transport"/>
    <property type="evidence" value="ECO:0007669"/>
    <property type="project" value="UniProtKB-UniRule"/>
</dbReference>
<dbReference type="GO" id="GO:0006607">
    <property type="term" value="P:NLS-bearing protein import into nucleus"/>
    <property type="evidence" value="ECO:0007669"/>
    <property type="project" value="TreeGrafter"/>
</dbReference>
<keyword evidence="7" id="KW-0811">Translocation</keyword>
<feature type="region of interest" description="Disordered" evidence="13">
    <location>
        <begin position="25"/>
        <end position="48"/>
    </location>
</feature>
<evidence type="ECO:0000256" key="6">
    <source>
        <dbReference type="ARBA" id="ARBA00022927"/>
    </source>
</evidence>
<accession>A0A1I8FMS1</accession>
<keyword evidence="15" id="KW-1185">Reference proteome</keyword>
<evidence type="ECO:0000256" key="2">
    <source>
        <dbReference type="ARBA" id="ARBA00009454"/>
    </source>
</evidence>
<dbReference type="GO" id="GO:0044615">
    <property type="term" value="C:nuclear pore nuclear basket"/>
    <property type="evidence" value="ECO:0007669"/>
    <property type="project" value="TreeGrafter"/>
</dbReference>
<evidence type="ECO:0000256" key="9">
    <source>
        <dbReference type="ARBA" id="ARBA00023242"/>
    </source>
</evidence>
<dbReference type="PANTHER" id="PTHR21527:SF6">
    <property type="entry name" value="NUCLEOPORIN NUP35"/>
    <property type="match status" value="1"/>
</dbReference>
<dbReference type="GO" id="GO:0005543">
    <property type="term" value="F:phospholipid binding"/>
    <property type="evidence" value="ECO:0007669"/>
    <property type="project" value="TreeGrafter"/>
</dbReference>
<dbReference type="WBParaSite" id="maker-unitig_40210-snap-gene-0.2-mRNA-1">
    <property type="protein sequence ID" value="maker-unitig_40210-snap-gene-0.2-mRNA-1"/>
    <property type="gene ID" value="maker-unitig_40210-snap-gene-0.2"/>
</dbReference>
<dbReference type="InterPro" id="IPR035979">
    <property type="entry name" value="RBD_domain_sf"/>
</dbReference>